<proteinExistence type="predicted"/>
<dbReference type="Gene3D" id="1.20.58.220">
    <property type="entry name" value="Phosphate transport system protein phou homolog 2, domain 2"/>
    <property type="match status" value="1"/>
</dbReference>
<evidence type="ECO:0000313" key="3">
    <source>
        <dbReference type="Proteomes" id="UP000254978"/>
    </source>
</evidence>
<evidence type="ECO:0000313" key="2">
    <source>
        <dbReference type="EMBL" id="STZ58820.1"/>
    </source>
</evidence>
<keyword evidence="3" id="KW-1185">Reference proteome</keyword>
<dbReference type="SUPFAM" id="SSF109755">
    <property type="entry name" value="PhoU-like"/>
    <property type="match status" value="1"/>
</dbReference>
<protein>
    <submittedName>
        <fullName evidence="2">Phosphate transporter PhoU</fullName>
    </submittedName>
</protein>
<dbReference type="Proteomes" id="UP000254978">
    <property type="component" value="Unassembled WGS sequence"/>
</dbReference>
<evidence type="ECO:0000259" key="1">
    <source>
        <dbReference type="Pfam" id="PF01895"/>
    </source>
</evidence>
<accession>A0A378TDW0</accession>
<gene>
    <name evidence="2" type="ORF">NCTC10821_02340</name>
</gene>
<dbReference type="InterPro" id="IPR026022">
    <property type="entry name" value="PhoU_dom"/>
</dbReference>
<dbReference type="InterPro" id="IPR038078">
    <property type="entry name" value="PhoU-like_sf"/>
</dbReference>
<organism evidence="2 3">
    <name type="scientific">Mycolicibacterium tokaiense</name>
    <dbReference type="NCBI Taxonomy" id="39695"/>
    <lineage>
        <taxon>Bacteria</taxon>
        <taxon>Bacillati</taxon>
        <taxon>Actinomycetota</taxon>
        <taxon>Actinomycetes</taxon>
        <taxon>Mycobacteriales</taxon>
        <taxon>Mycobacteriaceae</taxon>
        <taxon>Mycolicibacterium</taxon>
    </lineage>
</organism>
<dbReference type="Pfam" id="PF01895">
    <property type="entry name" value="PhoU"/>
    <property type="match status" value="1"/>
</dbReference>
<reference evidence="2 3" key="1">
    <citation type="submission" date="2018-06" db="EMBL/GenBank/DDBJ databases">
        <authorList>
            <consortium name="Pathogen Informatics"/>
            <person name="Doyle S."/>
        </authorList>
    </citation>
    <scope>NUCLEOTIDE SEQUENCE [LARGE SCALE GENOMIC DNA]</scope>
    <source>
        <strain evidence="2 3">NCTC10821</strain>
    </source>
</reference>
<sequence>MDDLHKHLFTVLMDREWRHGVAAAVDVTLLGRFYERFADHAVEIARRVIFQTTGELPVDNDLYSTH</sequence>
<name>A0A378TDW0_9MYCO</name>
<feature type="domain" description="PhoU" evidence="1">
    <location>
        <begin position="2"/>
        <end position="48"/>
    </location>
</feature>
<dbReference type="EMBL" id="UGQT01000001">
    <property type="protein sequence ID" value="STZ58820.1"/>
    <property type="molecule type" value="Genomic_DNA"/>
</dbReference>
<dbReference type="AlphaFoldDB" id="A0A378TDW0"/>